<keyword evidence="5" id="KW-1185">Reference proteome</keyword>
<dbReference type="GO" id="GO:0005975">
    <property type="term" value="P:carbohydrate metabolic process"/>
    <property type="evidence" value="ECO:0007669"/>
    <property type="project" value="UniProtKB-ARBA"/>
</dbReference>
<dbReference type="SUPFAM" id="SSF117074">
    <property type="entry name" value="Hypothetical protein PA1324"/>
    <property type="match status" value="2"/>
</dbReference>
<dbReference type="RefSeq" id="WP_116174590.1">
    <property type="nucleotide sequence ID" value="NZ_CP144375.1"/>
</dbReference>
<evidence type="ECO:0000256" key="3">
    <source>
        <dbReference type="SAM" id="SignalP"/>
    </source>
</evidence>
<dbReference type="AlphaFoldDB" id="A0A3E0HUE1"/>
<proteinExistence type="predicted"/>
<feature type="compositionally biased region" description="Low complexity" evidence="1">
    <location>
        <begin position="33"/>
        <end position="67"/>
    </location>
</feature>
<dbReference type="InterPro" id="IPR013783">
    <property type="entry name" value="Ig-like_fold"/>
</dbReference>
<protein>
    <submittedName>
        <fullName evidence="4">SdrD B-like protein</fullName>
    </submittedName>
</protein>
<gene>
    <name evidence="4" type="ORF">BCF44_104332</name>
</gene>
<dbReference type="EMBL" id="QUNO01000004">
    <property type="protein sequence ID" value="REH50064.1"/>
    <property type="molecule type" value="Genomic_DNA"/>
</dbReference>
<evidence type="ECO:0000256" key="2">
    <source>
        <dbReference type="SAM" id="Phobius"/>
    </source>
</evidence>
<dbReference type="Proteomes" id="UP000256269">
    <property type="component" value="Unassembled WGS sequence"/>
</dbReference>
<sequence>MVHGLLRRMAVGSGALTLVFSTALAGAAAADESPPTSSVVTPAPSASTSATPAPSSTAATPSKPAAKAQDEQPAPKIDVTAKFDKNAFDFGKDVTGSFTVTNNGTAVAKGVTMFASGNNVKLTFSGAPVNSGPLGTGVDIDPGQSVVVTAAGTIQDSKIQTIWMSVQVWADPTKPALTANAYAYVISGRGGVDGALYFDANGNGQYDQGEGLAGVKIKISGGAPYQDVPPQTTDRDGHFAFTDVPFGSYYAQYDGLGDLVAGTADWTVSDQAKTLLVEARHKIADSLKASVGLDATTYAPGDTAKITVTLTNSGDHALSGITEVCNGVGNPNELNGYGDGWGTLPQGKAGVTVPAHSTLTVDATEKVPAEAHDWGFTGLECAFGQSDFDSVFTNFAIASVPGAVVPTAVLSLGYDKNNDGHPLPVTGVKVYLTDDVTKKIVASAVTDSAGNATFASLPAGLYEIGLVGPWQVAGDKGQGTTWPTIRALHGPTAVAVEPGPDQPDPTATTPTTEVPVSPVAEASPTPELAYTGVADVATLTVVALGALLAGIGLMVLSRRRRTY</sequence>
<feature type="compositionally biased region" description="Low complexity" evidence="1">
    <location>
        <begin position="504"/>
        <end position="519"/>
    </location>
</feature>
<accession>A0A3E0HUE1</accession>
<comment type="caution">
    <text evidence="4">The sequence shown here is derived from an EMBL/GenBank/DDBJ whole genome shotgun (WGS) entry which is preliminary data.</text>
</comment>
<keyword evidence="2" id="KW-1133">Transmembrane helix</keyword>
<feature type="region of interest" description="Disordered" evidence="1">
    <location>
        <begin position="31"/>
        <end position="75"/>
    </location>
</feature>
<evidence type="ECO:0000256" key="1">
    <source>
        <dbReference type="SAM" id="MobiDB-lite"/>
    </source>
</evidence>
<keyword evidence="3" id="KW-0732">Signal</keyword>
<evidence type="ECO:0000313" key="5">
    <source>
        <dbReference type="Proteomes" id="UP000256269"/>
    </source>
</evidence>
<feature type="signal peptide" evidence="3">
    <location>
        <begin position="1"/>
        <end position="25"/>
    </location>
</feature>
<name>A0A3E0HUE1_9PSEU</name>
<organism evidence="4 5">
    <name type="scientific">Kutzneria buriramensis</name>
    <dbReference type="NCBI Taxonomy" id="1045776"/>
    <lineage>
        <taxon>Bacteria</taxon>
        <taxon>Bacillati</taxon>
        <taxon>Actinomycetota</taxon>
        <taxon>Actinomycetes</taxon>
        <taxon>Pseudonocardiales</taxon>
        <taxon>Pseudonocardiaceae</taxon>
        <taxon>Kutzneria</taxon>
    </lineage>
</organism>
<keyword evidence="2" id="KW-0472">Membrane</keyword>
<dbReference type="OrthoDB" id="3694469at2"/>
<evidence type="ECO:0000313" key="4">
    <source>
        <dbReference type="EMBL" id="REH50064.1"/>
    </source>
</evidence>
<feature type="chain" id="PRO_5038974341" evidence="3">
    <location>
        <begin position="26"/>
        <end position="563"/>
    </location>
</feature>
<reference evidence="4 5" key="1">
    <citation type="submission" date="2018-08" db="EMBL/GenBank/DDBJ databases">
        <title>Genomic Encyclopedia of Archaeal and Bacterial Type Strains, Phase II (KMG-II): from individual species to whole genera.</title>
        <authorList>
            <person name="Goeker M."/>
        </authorList>
    </citation>
    <scope>NUCLEOTIDE SEQUENCE [LARGE SCALE GENOMIC DNA]</scope>
    <source>
        <strain evidence="4 5">DSM 45791</strain>
    </source>
</reference>
<feature type="region of interest" description="Disordered" evidence="1">
    <location>
        <begin position="494"/>
        <end position="519"/>
    </location>
</feature>
<keyword evidence="2" id="KW-0812">Transmembrane</keyword>
<dbReference type="Gene3D" id="2.60.40.10">
    <property type="entry name" value="Immunoglobulins"/>
    <property type="match status" value="3"/>
</dbReference>
<feature type="transmembrane region" description="Helical" evidence="2">
    <location>
        <begin position="536"/>
        <end position="556"/>
    </location>
</feature>